<dbReference type="RefSeq" id="WP_233727672.1">
    <property type="nucleotide sequence ID" value="NZ_JAJVCN010000002.1"/>
</dbReference>
<reference evidence="3 4" key="1">
    <citation type="submission" date="2021-12" db="EMBL/GenBank/DDBJ databases">
        <title>Genome sequence of Kibdelosporangium philippinense ATCC 49844.</title>
        <authorList>
            <person name="Fedorov E.A."/>
            <person name="Omeragic M."/>
            <person name="Shalygina K.F."/>
            <person name="Maclea K.S."/>
        </authorList>
    </citation>
    <scope>NUCLEOTIDE SEQUENCE [LARGE SCALE GENOMIC DNA]</scope>
    <source>
        <strain evidence="3 4">ATCC 49844</strain>
    </source>
</reference>
<organism evidence="3 4">
    <name type="scientific">Kibdelosporangium philippinense</name>
    <dbReference type="NCBI Taxonomy" id="211113"/>
    <lineage>
        <taxon>Bacteria</taxon>
        <taxon>Bacillati</taxon>
        <taxon>Actinomycetota</taxon>
        <taxon>Actinomycetes</taxon>
        <taxon>Pseudonocardiales</taxon>
        <taxon>Pseudonocardiaceae</taxon>
        <taxon>Kibdelosporangium</taxon>
    </lineage>
</organism>
<sequence length="155" mass="16780">MFAESWRANDGDGDWPGLAPAAQPSIDPDELADDVTARAGGEVRLGLVATRRGADALAAMGWGGPANYVNDVAKVSAVVRSWEDRFGARVIYLGDHSTLILTVAAPPTDIATAELVAAEHFAFCPDNYWQGAPDETVAGYAMKLLSERIWRFWWD</sequence>
<keyword evidence="4" id="KW-1185">Reference proteome</keyword>
<feature type="region of interest" description="Disordered" evidence="1">
    <location>
        <begin position="1"/>
        <end position="26"/>
    </location>
</feature>
<proteinExistence type="predicted"/>
<dbReference type="EMBL" id="JAJVCN010000002">
    <property type="protein sequence ID" value="MCE7006166.1"/>
    <property type="molecule type" value="Genomic_DNA"/>
</dbReference>
<evidence type="ECO:0000256" key="1">
    <source>
        <dbReference type="SAM" id="MobiDB-lite"/>
    </source>
</evidence>
<dbReference type="Pfam" id="PF14062">
    <property type="entry name" value="DUF4253"/>
    <property type="match status" value="1"/>
</dbReference>
<dbReference type="Proteomes" id="UP001521150">
    <property type="component" value="Unassembled WGS sequence"/>
</dbReference>
<dbReference type="InterPro" id="IPR025349">
    <property type="entry name" value="DUF4253"/>
</dbReference>
<evidence type="ECO:0000259" key="2">
    <source>
        <dbReference type="Pfam" id="PF14062"/>
    </source>
</evidence>
<name>A0ABS8ZED7_9PSEU</name>
<evidence type="ECO:0000313" key="4">
    <source>
        <dbReference type="Proteomes" id="UP001521150"/>
    </source>
</evidence>
<protein>
    <submittedName>
        <fullName evidence="3">DUF4253 domain-containing protein</fullName>
    </submittedName>
</protein>
<evidence type="ECO:0000313" key="3">
    <source>
        <dbReference type="EMBL" id="MCE7006166.1"/>
    </source>
</evidence>
<comment type="caution">
    <text evidence="3">The sequence shown here is derived from an EMBL/GenBank/DDBJ whole genome shotgun (WGS) entry which is preliminary data.</text>
</comment>
<accession>A0ABS8ZED7</accession>
<gene>
    <name evidence="3" type="ORF">LWC34_25495</name>
</gene>
<feature type="domain" description="DUF4253" evidence="2">
    <location>
        <begin position="44"/>
        <end position="155"/>
    </location>
</feature>